<dbReference type="InterPro" id="IPR003593">
    <property type="entry name" value="AAA+_ATPase"/>
</dbReference>
<dbReference type="Pfam" id="PF00196">
    <property type="entry name" value="GerE"/>
    <property type="match status" value="1"/>
</dbReference>
<dbReference type="InterPro" id="IPR041664">
    <property type="entry name" value="AAA_16"/>
</dbReference>
<evidence type="ECO:0000256" key="2">
    <source>
        <dbReference type="ARBA" id="ARBA00022840"/>
    </source>
</evidence>
<organism evidence="5 6">
    <name type="scientific">Streptacidiphilus alkalitolerans</name>
    <dbReference type="NCBI Taxonomy" id="3342712"/>
    <lineage>
        <taxon>Bacteria</taxon>
        <taxon>Bacillati</taxon>
        <taxon>Actinomycetota</taxon>
        <taxon>Actinomycetes</taxon>
        <taxon>Kitasatosporales</taxon>
        <taxon>Streptomycetaceae</taxon>
        <taxon>Streptacidiphilus</taxon>
    </lineage>
</organism>
<dbReference type="SMART" id="SM00382">
    <property type="entry name" value="AAA"/>
    <property type="match status" value="1"/>
</dbReference>
<sequence length="1828" mass="192783">MVHAYVGPPKRTGRVPFVGRSAEAGLLDSVLDQLGGGGPAVVDVTGDAGIGKSRLLAQFCARARDRGVTVLRGQAAEYERHSPFRPFADAFADLDPAAMRRFPALGELSPVLRGAGETPTAPGTADRFGLYQSTAALLGRLDHSLVMVLDDLHWADPASLELVDHLVRHPVPSPLLLVLSRRERQTPPALTRALTDKVESGAVLRIALGPLSESDCVTALAGDLPLPQAADLYRASDGNPLYFLALLQAQRESRPLPGPGPAVGTAAATGRPLSEPDGLPTGLGALLLDELAPLSPARYRVLEAAAVLGDHANPVMIARLTGLAPEQVADALRELMQRDLLRPGHHGRPTTLRHPLIRALIHENIDAWQREEFHRRAAAELAAAGASVLDQAHHVEQSVTYWDPRAAAVLVAAAEQSAAAAPATAAHWYRVALRLLPDSPEHLAARRELTLAQARALGVSGGLQQSRDLLCQVMTMAAPDGYDDVHTAAVTLRAQLERLLGRHREAEALLRRELGRSPGPSPSQAVRIGLELCSCVISACRFPEVRGDISGVLDAARAVGDTIGEVGALARIAMGEAYEGNTATARTFAGTAAARADALTDGAHAELCESLCTLGWTEAFLEDYTRAESHLDRGLDIARATGQLFLVPHFLTAKAYVHLCTCRITTALELAEEAEPIARTLGSGDLLAFTLAFQSQILLQARSPRRPTALAVAEEAAACAAANGSWWARVAWCMLAYAVLDAGDPHRAADILVRTGGGPDLHRLQPTMRPNYLETLTSAALATGDTDAAVRWAERARREAKQLALPAQHGAALRSLAQIAAHRGDSAGAARLFTEAAQQSARSGATLREAQSLLLASPHAQATGDRTGAADSWHRGARLASEGGSQLLVGLAERLRPAVFPPTSAPLGTPVGEPVGTPVGELVSLTTRERQVAGLVAEGLSSPAIAAELYLSPRTVESHIARIYRKTGVSSRAALASIVTRSGAQDGAFRRLHRRDSPVPPAPAGPQGGGPRPARALVGRGTEVDAVVRALADLTAGTGRAIALVGEPGIGKSALVRAAAAHARDQGVPVLTAHGSRTALPALPGLPGGADAHQVMARGADPAAVLAVVDDLHDLAPERVADVEQLIGATTAEPVLCLLSYRQRQLSPALAAVLSRASSAGFLEVWHLGPLSPQQARELLGDRPDLEQVHREAEGNPQYLQVLAADDGTAVDAETAILGELTGLDAHALTAVQVAAVLGGPFHPEFLASVAGLEPPAAMAALDTLARLDLVRPAEPASQLTLRHPAVGKVVYRRLQPGRRTELHQRAEAELAARAAPIAERAHHVAQAADPRRPEHATTLIAAARGVIYTSPAVAKGHLQAALSLLQENSAHWYEAKVLLARARLLTGDASESRALLEALRPDIPEGPPGEATALADSSRTERRLGRYTEAGALARAGLAALTDDDSPTAAALHSELADYAYDVQDFETSRQHAETAAALARGHGDRVGETYALGKAALAHLFTSDQDRATAAMARAAELLDAVPDATLVTNLEAPFQVGLAEGMLGRLVDSERHLTRGTELSRRTGQTYIHPQLLTVLGNAQLRSGNLDGALATLDEADQHVRRIGDVATEAVLMTLRAEALFWRDNPGDLEAATATAERARAAVGSALTSWAVSVRCTNAEFILHTGDPARAGWLLLETAGGDELPRFTAWRRPRWCESLTQVAAARGDQAAVDRWARLAEESVEQLPSAGRRGFALRARMRAHALRGNSDGALRSAQEAIADFADCGERLELARTLLTAATLALDAGRSDAVAGWLDRAAVLADQCGSARLAADVATHRTRLADR</sequence>
<proteinExistence type="predicted"/>
<feature type="region of interest" description="Disordered" evidence="3">
    <location>
        <begin position="986"/>
        <end position="1016"/>
    </location>
</feature>
<dbReference type="InterPro" id="IPR019734">
    <property type="entry name" value="TPR_rpt"/>
</dbReference>
<keyword evidence="1" id="KW-0547">Nucleotide-binding</keyword>
<dbReference type="InterPro" id="IPR016032">
    <property type="entry name" value="Sig_transdc_resp-reg_C-effctor"/>
</dbReference>
<dbReference type="PROSITE" id="PS50043">
    <property type="entry name" value="HTH_LUXR_2"/>
    <property type="match status" value="1"/>
</dbReference>
<dbReference type="SUPFAM" id="SSF46894">
    <property type="entry name" value="C-terminal effector domain of the bipartite response regulators"/>
    <property type="match status" value="1"/>
</dbReference>
<evidence type="ECO:0000313" key="5">
    <source>
        <dbReference type="EMBL" id="MFC1431552.1"/>
    </source>
</evidence>
<dbReference type="InterPro" id="IPR027417">
    <property type="entry name" value="P-loop_NTPase"/>
</dbReference>
<gene>
    <name evidence="5" type="ORF">ACEZDB_12950</name>
</gene>
<feature type="domain" description="HTH luxR-type" evidence="4">
    <location>
        <begin position="918"/>
        <end position="983"/>
    </location>
</feature>
<dbReference type="SMART" id="SM00028">
    <property type="entry name" value="TPR"/>
    <property type="match status" value="5"/>
</dbReference>
<name>A0ABV6X038_9ACTN</name>
<dbReference type="PANTHER" id="PTHR16305:SF35">
    <property type="entry name" value="TRANSCRIPTIONAL ACTIVATOR DOMAIN"/>
    <property type="match status" value="1"/>
</dbReference>
<protein>
    <submittedName>
        <fullName evidence="5">AAA family ATPase</fullName>
    </submittedName>
</protein>
<dbReference type="Gene3D" id="1.10.10.10">
    <property type="entry name" value="Winged helix-like DNA-binding domain superfamily/Winged helix DNA-binding domain"/>
    <property type="match status" value="1"/>
</dbReference>
<keyword evidence="2" id="KW-0067">ATP-binding</keyword>
<dbReference type="PRINTS" id="PR00038">
    <property type="entry name" value="HTHLUXR"/>
</dbReference>
<reference evidence="5 6" key="1">
    <citation type="submission" date="2024-09" db="EMBL/GenBank/DDBJ databases">
        <authorList>
            <person name="Lee S.D."/>
        </authorList>
    </citation>
    <scope>NUCLEOTIDE SEQUENCE [LARGE SCALE GENOMIC DNA]</scope>
    <source>
        <strain evidence="5 6">N1-3</strain>
    </source>
</reference>
<dbReference type="SUPFAM" id="SSF52540">
    <property type="entry name" value="P-loop containing nucleoside triphosphate hydrolases"/>
    <property type="match status" value="2"/>
</dbReference>
<evidence type="ECO:0000256" key="3">
    <source>
        <dbReference type="SAM" id="MobiDB-lite"/>
    </source>
</evidence>
<dbReference type="PANTHER" id="PTHR16305">
    <property type="entry name" value="TESTICULAR SOLUBLE ADENYLYL CYCLASE"/>
    <property type="match status" value="1"/>
</dbReference>
<dbReference type="SMART" id="SM00421">
    <property type="entry name" value="HTH_LUXR"/>
    <property type="match status" value="1"/>
</dbReference>
<dbReference type="InterPro" id="IPR000792">
    <property type="entry name" value="Tscrpt_reg_LuxR_C"/>
</dbReference>
<dbReference type="SUPFAM" id="SSF48452">
    <property type="entry name" value="TPR-like"/>
    <property type="match status" value="3"/>
</dbReference>
<feature type="region of interest" description="Disordered" evidence="3">
    <location>
        <begin position="1401"/>
        <end position="1422"/>
    </location>
</feature>
<dbReference type="CDD" id="cd06170">
    <property type="entry name" value="LuxR_C_like"/>
    <property type="match status" value="1"/>
</dbReference>
<dbReference type="Gene3D" id="1.25.40.10">
    <property type="entry name" value="Tetratricopeptide repeat domain"/>
    <property type="match status" value="4"/>
</dbReference>
<evidence type="ECO:0000256" key="1">
    <source>
        <dbReference type="ARBA" id="ARBA00022741"/>
    </source>
</evidence>
<evidence type="ECO:0000259" key="4">
    <source>
        <dbReference type="PROSITE" id="PS50043"/>
    </source>
</evidence>
<dbReference type="PROSITE" id="PS00622">
    <property type="entry name" value="HTH_LUXR_1"/>
    <property type="match status" value="1"/>
</dbReference>
<evidence type="ECO:0000313" key="6">
    <source>
        <dbReference type="Proteomes" id="UP001592530"/>
    </source>
</evidence>
<dbReference type="Pfam" id="PF13191">
    <property type="entry name" value="AAA_16"/>
    <property type="match status" value="2"/>
</dbReference>
<dbReference type="InterPro" id="IPR011990">
    <property type="entry name" value="TPR-like_helical_dom_sf"/>
</dbReference>
<accession>A0ABV6X038</accession>
<comment type="caution">
    <text evidence="5">The sequence shown here is derived from an EMBL/GenBank/DDBJ whole genome shotgun (WGS) entry which is preliminary data.</text>
</comment>
<dbReference type="EMBL" id="JBHEZY010000004">
    <property type="protein sequence ID" value="MFC1431552.1"/>
    <property type="molecule type" value="Genomic_DNA"/>
</dbReference>
<dbReference type="Proteomes" id="UP001592530">
    <property type="component" value="Unassembled WGS sequence"/>
</dbReference>
<dbReference type="Gene3D" id="3.40.50.300">
    <property type="entry name" value="P-loop containing nucleotide triphosphate hydrolases"/>
    <property type="match status" value="1"/>
</dbReference>
<dbReference type="RefSeq" id="WP_380552287.1">
    <property type="nucleotide sequence ID" value="NZ_JBHEZY010000004.1"/>
</dbReference>
<dbReference type="InterPro" id="IPR036388">
    <property type="entry name" value="WH-like_DNA-bd_sf"/>
</dbReference>